<evidence type="ECO:0000313" key="3">
    <source>
        <dbReference type="EMBL" id="TCC92085.1"/>
    </source>
</evidence>
<dbReference type="EMBL" id="SJSK01000002">
    <property type="protein sequence ID" value="TCC92085.1"/>
    <property type="molecule type" value="Genomic_DNA"/>
</dbReference>
<evidence type="ECO:0000256" key="1">
    <source>
        <dbReference type="SAM" id="SignalP"/>
    </source>
</evidence>
<evidence type="ECO:0000313" key="4">
    <source>
        <dbReference type="Proteomes" id="UP000292884"/>
    </source>
</evidence>
<reference evidence="3 4" key="1">
    <citation type="submission" date="2019-02" db="EMBL/GenBank/DDBJ databases">
        <title>Pedobacter sp. RP-1-13 sp. nov., isolated from Arctic soil.</title>
        <authorList>
            <person name="Dahal R.H."/>
        </authorList>
    </citation>
    <scope>NUCLEOTIDE SEQUENCE [LARGE SCALE GENOMIC DNA]</scope>
    <source>
        <strain evidence="3 4">RP-1-13</strain>
    </source>
</reference>
<dbReference type="Proteomes" id="UP000292884">
    <property type="component" value="Unassembled WGS sequence"/>
</dbReference>
<dbReference type="OrthoDB" id="617377at2"/>
<dbReference type="Pfam" id="PF16871">
    <property type="entry name" value="DUF5077"/>
    <property type="match status" value="1"/>
</dbReference>
<dbReference type="RefSeq" id="WP_131553026.1">
    <property type="nucleotide sequence ID" value="NZ_SJSK01000002.1"/>
</dbReference>
<dbReference type="AlphaFoldDB" id="A0A4R0MXU1"/>
<proteinExistence type="predicted"/>
<dbReference type="Pfam" id="PF11958">
    <property type="entry name" value="DUF3472"/>
    <property type="match status" value="1"/>
</dbReference>
<feature type="signal peptide" evidence="1">
    <location>
        <begin position="1"/>
        <end position="20"/>
    </location>
</feature>
<accession>A0A4R0MXU1</accession>
<dbReference type="InterPro" id="IPR021862">
    <property type="entry name" value="DUF3472"/>
</dbReference>
<protein>
    <submittedName>
        <fullName evidence="3">DUF3472 domain-containing protein</fullName>
    </submittedName>
</protein>
<organism evidence="3 4">
    <name type="scientific">Pedobacter frigiditerrae</name>
    <dbReference type="NCBI Taxonomy" id="2530452"/>
    <lineage>
        <taxon>Bacteria</taxon>
        <taxon>Pseudomonadati</taxon>
        <taxon>Bacteroidota</taxon>
        <taxon>Sphingobacteriia</taxon>
        <taxon>Sphingobacteriales</taxon>
        <taxon>Sphingobacteriaceae</taxon>
        <taxon>Pedobacter</taxon>
    </lineage>
</organism>
<comment type="caution">
    <text evidence="3">The sequence shown here is derived from an EMBL/GenBank/DDBJ whole genome shotgun (WGS) entry which is preliminary data.</text>
</comment>
<feature type="chain" id="PRO_5020216843" evidence="1">
    <location>
        <begin position="21"/>
        <end position="458"/>
    </location>
</feature>
<keyword evidence="4" id="KW-1185">Reference proteome</keyword>
<evidence type="ECO:0000259" key="2">
    <source>
        <dbReference type="Pfam" id="PF16871"/>
    </source>
</evidence>
<feature type="domain" description="DUF5077" evidence="2">
    <location>
        <begin position="54"/>
        <end position="159"/>
    </location>
</feature>
<sequence length="458" mass="51795">MKPILSLLITLLILSNVSVAQQNQVFVIPANKAYAEPFAPGRPGVSIPVGYPENKGIISNWRDQTKSVVWYLYQKTGSYDFSFNNIVDEGKTLEFELTVTPTYPVAGFKNLKKKLTFKGTGKSDSLFVAKIVVPNTGYFKYELKPISNPASAIKINSLVFKSLQPNGQVNQTDYQSSPSVHLSFSTTAPTTKSYNWIYQEILVPKGADPLATYYMSLGFYRGYMGIQTNSPTERRVLFSVWDSKDAENDKSITKQDFVSFVDKDEATTVNSFGGEGTGGQSYVKTADWKTDEPVKFIMNVKAEDNNSVLLSAWYQLKGQDWKYVATWRAPKEHRMFDGFYSFIENFGYTNGQLRREAYYYNAWGKEATTGKWMNFNKVRFSNTDGKVGQRVDFEQGVSPQFADRFYMSSGGYTTTIKTANEIPLSSKSFDVDLKPFEERISLAIKNEASNQEKFKKTK</sequence>
<name>A0A4R0MXU1_9SPHI</name>
<gene>
    <name evidence="3" type="ORF">EZ428_10155</name>
</gene>
<keyword evidence="1" id="KW-0732">Signal</keyword>
<dbReference type="InterPro" id="IPR031712">
    <property type="entry name" value="DUF5077"/>
</dbReference>